<dbReference type="PIRSF" id="PIRSF009467">
    <property type="entry name" value="Ureas_acces_UreF"/>
    <property type="match status" value="1"/>
</dbReference>
<accession>A0ABT0C9K6</accession>
<name>A0ABT0C9K6_THEVL</name>
<comment type="similarity">
    <text evidence="3">Belongs to the UreF family.</text>
</comment>
<gene>
    <name evidence="3" type="primary">ureF</name>
    <name evidence="4" type="ORF">JX360_05990</name>
</gene>
<protein>
    <recommendedName>
        <fullName evidence="3">Urease accessory protein UreF</fullName>
    </recommendedName>
</protein>
<evidence type="ECO:0000256" key="2">
    <source>
        <dbReference type="ARBA" id="ARBA00023186"/>
    </source>
</evidence>
<keyword evidence="3" id="KW-0963">Cytoplasm</keyword>
<dbReference type="Proteomes" id="UP000830835">
    <property type="component" value="Unassembled WGS sequence"/>
</dbReference>
<dbReference type="InterPro" id="IPR002639">
    <property type="entry name" value="UreF"/>
</dbReference>
<evidence type="ECO:0000256" key="3">
    <source>
        <dbReference type="HAMAP-Rule" id="MF_01385"/>
    </source>
</evidence>
<comment type="subunit">
    <text evidence="3">UreD, UreF and UreG form a complex that acts as a GTP-hydrolysis-dependent molecular chaperone, activating the urease apoprotein by helping to assemble the nickel containing metallocenter of UreC. The UreE protein probably delivers the nickel.</text>
</comment>
<comment type="function">
    <text evidence="3">Required for maturation of urease via the functional incorporation of the urease nickel metallocenter.</text>
</comment>
<organism evidence="4 5">
    <name type="scientific">Thermostichus vulcanus str. 'Rupite'</name>
    <dbReference type="NCBI Taxonomy" id="2813851"/>
    <lineage>
        <taxon>Bacteria</taxon>
        <taxon>Bacillati</taxon>
        <taxon>Cyanobacteriota</taxon>
        <taxon>Cyanophyceae</taxon>
        <taxon>Thermostichales</taxon>
        <taxon>Thermostichaceae</taxon>
        <taxon>Thermostichus</taxon>
    </lineage>
</organism>
<evidence type="ECO:0000313" key="5">
    <source>
        <dbReference type="Proteomes" id="UP000830835"/>
    </source>
</evidence>
<proteinExistence type="inferred from homology"/>
<keyword evidence="1 3" id="KW-0996">Nickel insertion</keyword>
<evidence type="ECO:0000313" key="4">
    <source>
        <dbReference type="EMBL" id="MCJ2542460.1"/>
    </source>
</evidence>
<comment type="caution">
    <text evidence="4">The sequence shown here is derived from an EMBL/GenBank/DDBJ whole genome shotgun (WGS) entry which is preliminary data.</text>
</comment>
<dbReference type="Gene3D" id="1.10.4190.10">
    <property type="entry name" value="Urease accessory protein UreF"/>
    <property type="match status" value="1"/>
</dbReference>
<comment type="subcellular location">
    <subcellularLocation>
        <location evidence="3">Cytoplasm</location>
    </subcellularLocation>
</comment>
<dbReference type="PANTHER" id="PTHR33620:SF1">
    <property type="entry name" value="UREASE ACCESSORY PROTEIN F"/>
    <property type="match status" value="1"/>
</dbReference>
<evidence type="ECO:0000256" key="1">
    <source>
        <dbReference type="ARBA" id="ARBA00022988"/>
    </source>
</evidence>
<dbReference type="RefSeq" id="WP_244349736.1">
    <property type="nucleotide sequence ID" value="NZ_JAFIRA010000010.1"/>
</dbReference>
<sequence>MPGEPAFLRSSGAFYLLLQLTDSALPIGAYSHSWGLETAVQAGHLRDRAGVRQYLLGVLQLSLAPGEGKACGLAYLQSQKGSAAELRDLQAQLNATRWATEPRQASLDLGKRLAQLAERTWGIRPPTHAGEGLHHCLVFGWVCAAAGIGLEEALRAYLFSALAGWVSAAVRLVPLGHSDGQALLASLYEPIEQVLQREILPNLNPELGSQLSSFAPLQERDCQAHQQLYSRLFQS</sequence>
<dbReference type="InterPro" id="IPR038277">
    <property type="entry name" value="UreF_sf"/>
</dbReference>
<dbReference type="HAMAP" id="MF_01385">
    <property type="entry name" value="UreF"/>
    <property type="match status" value="1"/>
</dbReference>
<dbReference type="Pfam" id="PF01730">
    <property type="entry name" value="UreF"/>
    <property type="match status" value="1"/>
</dbReference>
<dbReference type="EMBL" id="JAFIRA010000010">
    <property type="protein sequence ID" value="MCJ2542460.1"/>
    <property type="molecule type" value="Genomic_DNA"/>
</dbReference>
<keyword evidence="5" id="KW-1185">Reference proteome</keyword>
<keyword evidence="2 3" id="KW-0143">Chaperone</keyword>
<dbReference type="PANTHER" id="PTHR33620">
    <property type="entry name" value="UREASE ACCESSORY PROTEIN F"/>
    <property type="match status" value="1"/>
</dbReference>
<reference evidence="4" key="1">
    <citation type="submission" date="2021-02" db="EMBL/GenBank/DDBJ databases">
        <title>The CRISPR/cas machinery reduction and long-range gene transfer in the hot spring cyanobacterium Synechococcus.</title>
        <authorList>
            <person name="Dvorak P."/>
            <person name="Jahodarova E."/>
            <person name="Hasler P."/>
            <person name="Poulickova A."/>
        </authorList>
    </citation>
    <scope>NUCLEOTIDE SEQUENCE</scope>
    <source>
        <strain evidence="4">Rupite</strain>
    </source>
</reference>